<protein>
    <submittedName>
        <fullName evidence="1">Uncharacterized protein</fullName>
    </submittedName>
</protein>
<organism evidence="1 2">
    <name type="scientific">Idiomarina seosinensis</name>
    <dbReference type="NCBI Taxonomy" id="281739"/>
    <lineage>
        <taxon>Bacteria</taxon>
        <taxon>Pseudomonadati</taxon>
        <taxon>Pseudomonadota</taxon>
        <taxon>Gammaproteobacteria</taxon>
        <taxon>Alteromonadales</taxon>
        <taxon>Idiomarinaceae</taxon>
        <taxon>Idiomarina</taxon>
    </lineage>
</organism>
<keyword evidence="2" id="KW-1185">Reference proteome</keyword>
<sequence>MVFRASRSPGEVPQIHLPRVATTTCPFGKPKATRDMNGFPEIIGIEHLKPIVVQKEKSRRFRNIIQIVGNRRLADGAMPHHPGYKFRSWVAVGSPTGRCRGLPEAIGIEHLTPIVFKKRYPHHPGYNSDRKYPLARRRGDIPAIRDVNSYRR</sequence>
<comment type="caution">
    <text evidence="1">The sequence shown here is derived from an EMBL/GenBank/DDBJ whole genome shotgun (WGS) entry which is preliminary data.</text>
</comment>
<gene>
    <name evidence="1" type="ORF">CWI81_01020</name>
</gene>
<proteinExistence type="predicted"/>
<name>A0A432ZGT5_9GAMM</name>
<reference evidence="1 2" key="1">
    <citation type="journal article" date="2011" name="Front. Microbiol.">
        <title>Genomic signatures of strain selection and enhancement in Bacillus atrophaeus var. globigii, a historical biowarfare simulant.</title>
        <authorList>
            <person name="Gibbons H.S."/>
            <person name="Broomall S.M."/>
            <person name="McNew L.A."/>
            <person name="Daligault H."/>
            <person name="Chapman C."/>
            <person name="Bruce D."/>
            <person name="Karavis M."/>
            <person name="Krepps M."/>
            <person name="McGregor P.A."/>
            <person name="Hong C."/>
            <person name="Park K.H."/>
            <person name="Akmal A."/>
            <person name="Feldman A."/>
            <person name="Lin J.S."/>
            <person name="Chang W.E."/>
            <person name="Higgs B.W."/>
            <person name="Demirev P."/>
            <person name="Lindquist J."/>
            <person name="Liem A."/>
            <person name="Fochler E."/>
            <person name="Read T.D."/>
            <person name="Tapia R."/>
            <person name="Johnson S."/>
            <person name="Bishop-Lilly K.A."/>
            <person name="Detter C."/>
            <person name="Han C."/>
            <person name="Sozhamannan S."/>
            <person name="Rosenzweig C.N."/>
            <person name="Skowronski E.W."/>
        </authorList>
    </citation>
    <scope>NUCLEOTIDE SEQUENCE [LARGE SCALE GENOMIC DNA]</scope>
    <source>
        <strain evidence="1 2">CL-SP19</strain>
    </source>
</reference>
<dbReference type="Proteomes" id="UP000287908">
    <property type="component" value="Unassembled WGS sequence"/>
</dbReference>
<evidence type="ECO:0000313" key="2">
    <source>
        <dbReference type="Proteomes" id="UP000287908"/>
    </source>
</evidence>
<dbReference type="EMBL" id="PIQF01000001">
    <property type="protein sequence ID" value="RUO77114.1"/>
    <property type="molecule type" value="Genomic_DNA"/>
</dbReference>
<dbReference type="AlphaFoldDB" id="A0A432ZGT5"/>
<evidence type="ECO:0000313" key="1">
    <source>
        <dbReference type="EMBL" id="RUO77114.1"/>
    </source>
</evidence>
<accession>A0A432ZGT5</accession>